<dbReference type="EMBL" id="HACA01010779">
    <property type="protein sequence ID" value="CDW28140.1"/>
    <property type="molecule type" value="Transcribed_RNA"/>
</dbReference>
<sequence length="46" mass="5133">IIFSAILTHNTIDVIVCCDFLLPPVSGTSLFRFVQILFHEALLVLC</sequence>
<organism evidence="1">
    <name type="scientific">Lepeophtheirus salmonis</name>
    <name type="common">Salmon louse</name>
    <name type="synonym">Caligus salmonis</name>
    <dbReference type="NCBI Taxonomy" id="72036"/>
    <lineage>
        <taxon>Eukaryota</taxon>
        <taxon>Metazoa</taxon>
        <taxon>Ecdysozoa</taxon>
        <taxon>Arthropoda</taxon>
        <taxon>Crustacea</taxon>
        <taxon>Multicrustacea</taxon>
        <taxon>Hexanauplia</taxon>
        <taxon>Copepoda</taxon>
        <taxon>Siphonostomatoida</taxon>
        <taxon>Caligidae</taxon>
        <taxon>Lepeophtheirus</taxon>
    </lineage>
</organism>
<accession>A0A0K2TQP2</accession>
<dbReference type="AlphaFoldDB" id="A0A0K2TQP2"/>
<feature type="non-terminal residue" evidence="1">
    <location>
        <position position="1"/>
    </location>
</feature>
<proteinExistence type="predicted"/>
<name>A0A0K2TQP2_LEPSM</name>
<evidence type="ECO:0000313" key="1">
    <source>
        <dbReference type="EMBL" id="CDW28140.1"/>
    </source>
</evidence>
<reference evidence="1" key="1">
    <citation type="submission" date="2014-05" db="EMBL/GenBank/DDBJ databases">
        <authorList>
            <person name="Chronopoulou M."/>
        </authorList>
    </citation>
    <scope>NUCLEOTIDE SEQUENCE</scope>
    <source>
        <tissue evidence="1">Whole organism</tissue>
    </source>
</reference>
<protein>
    <submittedName>
        <fullName evidence="1">Uncharacterized protein</fullName>
    </submittedName>
</protein>